<evidence type="ECO:0008006" key="3">
    <source>
        <dbReference type="Google" id="ProtNLM"/>
    </source>
</evidence>
<name>A0A6V8N872_9BACT</name>
<keyword evidence="2" id="KW-1185">Reference proteome</keyword>
<protein>
    <recommendedName>
        <fullName evidence="3">Transposase IS30-like HTH domain-containing protein</fullName>
    </recommendedName>
</protein>
<evidence type="ECO:0000313" key="2">
    <source>
        <dbReference type="Proteomes" id="UP000587586"/>
    </source>
</evidence>
<dbReference type="AlphaFoldDB" id="A0A6V8N872"/>
<dbReference type="EMBL" id="BLXZ01000004">
    <property type="protein sequence ID" value="GFO68691.1"/>
    <property type="molecule type" value="Genomic_DNA"/>
</dbReference>
<dbReference type="Proteomes" id="UP000587586">
    <property type="component" value="Unassembled WGS sequence"/>
</dbReference>
<sequence>MKPRVTTDELRRIANLAAEGLTSNAIGKRVGRDPKTVTAALGREEVRQEVEKVRQELADRYEELNHRLLDSIGAEDIQKINAYQRVVSCGILTDKVRLLRGESTANYAVLHAEAVREACNDWGDGHVLASNGDDLAKDSGRSG</sequence>
<accession>A0A6V8N872</accession>
<evidence type="ECO:0000313" key="1">
    <source>
        <dbReference type="EMBL" id="GFO68691.1"/>
    </source>
</evidence>
<comment type="caution">
    <text evidence="1">The sequence shown here is derived from an EMBL/GenBank/DDBJ whole genome shotgun (WGS) entry which is preliminary data.</text>
</comment>
<dbReference type="RefSeq" id="WP_183361245.1">
    <property type="nucleotide sequence ID" value="NZ_BLXZ01000004.1"/>
</dbReference>
<organism evidence="1 2">
    <name type="scientific">Geomonas limicola</name>
    <dbReference type="NCBI Taxonomy" id="2740186"/>
    <lineage>
        <taxon>Bacteria</taxon>
        <taxon>Pseudomonadati</taxon>
        <taxon>Thermodesulfobacteriota</taxon>
        <taxon>Desulfuromonadia</taxon>
        <taxon>Geobacterales</taxon>
        <taxon>Geobacteraceae</taxon>
        <taxon>Geomonas</taxon>
    </lineage>
</organism>
<reference evidence="2" key="1">
    <citation type="submission" date="2020-06" db="EMBL/GenBank/DDBJ databases">
        <title>Draft genomic sequecing of Geomonas sp. Red745.</title>
        <authorList>
            <person name="Itoh H."/>
            <person name="Xu Z.X."/>
            <person name="Ushijima N."/>
            <person name="Masuda Y."/>
            <person name="Shiratori Y."/>
            <person name="Senoo K."/>
        </authorList>
    </citation>
    <scope>NUCLEOTIDE SEQUENCE [LARGE SCALE GENOMIC DNA]</scope>
    <source>
        <strain evidence="2">Red745</strain>
    </source>
</reference>
<gene>
    <name evidence="1" type="ORF">GMLC_22700</name>
</gene>
<proteinExistence type="predicted"/>